<proteinExistence type="predicted"/>
<dbReference type="EMBL" id="VIGV01000002">
    <property type="protein sequence ID" value="TWS25362.1"/>
    <property type="molecule type" value="Genomic_DNA"/>
</dbReference>
<reference evidence="1 2" key="1">
    <citation type="submission" date="2019-08" db="EMBL/GenBank/DDBJ databases">
        <title>Tsukamurella conjunctivitidis sp. nov., Tsukamurella assacharolytica sp. nov. and Tsukamurella sputae sp. nov. isolated from patients with conjunctivitis, bacteraemia (lymphoma) and respiratory infection (sputum) in Hong Kong.</title>
        <authorList>
            <person name="Fok K.M.N."/>
            <person name="Fong J.Y.H."/>
        </authorList>
    </citation>
    <scope>NUCLEOTIDE SEQUENCE [LARGE SCALE GENOMIC DNA]</scope>
    <source>
        <strain evidence="1 2">HKU70</strain>
    </source>
</reference>
<accession>A0A5C5RRZ0</accession>
<gene>
    <name evidence="1" type="ORF">FK268_09230</name>
</gene>
<dbReference type="RefSeq" id="WP_146433285.1">
    <property type="nucleotide sequence ID" value="NZ_VIGV01000002.1"/>
</dbReference>
<comment type="caution">
    <text evidence="1">The sequence shown here is derived from an EMBL/GenBank/DDBJ whole genome shotgun (WGS) entry which is preliminary data.</text>
</comment>
<keyword evidence="2" id="KW-1185">Reference proteome</keyword>
<dbReference type="Proteomes" id="UP000319792">
    <property type="component" value="Unassembled WGS sequence"/>
</dbReference>
<name>A0A5C5RRZ0_9ACTN</name>
<organism evidence="1 2">
    <name type="scientific">Tsukamurella sputi</name>
    <dbReference type="NCBI Taxonomy" id="2591848"/>
    <lineage>
        <taxon>Bacteria</taxon>
        <taxon>Bacillati</taxon>
        <taxon>Actinomycetota</taxon>
        <taxon>Actinomycetes</taxon>
        <taxon>Mycobacteriales</taxon>
        <taxon>Tsukamurellaceae</taxon>
        <taxon>Tsukamurella</taxon>
    </lineage>
</organism>
<evidence type="ECO:0000313" key="1">
    <source>
        <dbReference type="EMBL" id="TWS25362.1"/>
    </source>
</evidence>
<dbReference type="OrthoDB" id="3311507at2"/>
<dbReference type="AlphaFoldDB" id="A0A5C5RRZ0"/>
<sequence length="70" mass="7740">MGLDTSPGVGASTQLNAYWTTGPGLAKWADSPHPWTTLYTELRKYMSDTKARGLTTEYYVRVFGHGPGHH</sequence>
<evidence type="ECO:0000313" key="2">
    <source>
        <dbReference type="Proteomes" id="UP000319792"/>
    </source>
</evidence>
<protein>
    <submittedName>
        <fullName evidence="1">Uncharacterized protein</fullName>
    </submittedName>
</protein>